<comment type="caution">
    <text evidence="6">The sequence shown here is derived from an EMBL/GenBank/DDBJ whole genome shotgun (WGS) entry which is preliminary data.</text>
</comment>
<evidence type="ECO:0000256" key="1">
    <source>
        <dbReference type="ARBA" id="ARBA00022729"/>
    </source>
</evidence>
<reference evidence="7" key="1">
    <citation type="journal article" date="2019" name="Int. J. Syst. Evol. Microbiol.">
        <title>The Global Catalogue of Microorganisms (GCM) 10K type strain sequencing project: providing services to taxonomists for standard genome sequencing and annotation.</title>
        <authorList>
            <consortium name="The Broad Institute Genomics Platform"/>
            <consortium name="The Broad Institute Genome Sequencing Center for Infectious Disease"/>
            <person name="Wu L."/>
            <person name="Ma J."/>
        </authorList>
    </citation>
    <scope>NUCLEOTIDE SEQUENCE [LARGE SCALE GENOMIC DNA]</scope>
    <source>
        <strain evidence="7">KCTC 42473</strain>
    </source>
</reference>
<dbReference type="InterPro" id="IPR045974">
    <property type="entry name" value="DUF5930"/>
</dbReference>
<evidence type="ECO:0000256" key="2">
    <source>
        <dbReference type="SAM" id="Coils"/>
    </source>
</evidence>
<dbReference type="Pfam" id="PF01551">
    <property type="entry name" value="Peptidase_M23"/>
    <property type="match status" value="1"/>
</dbReference>
<keyword evidence="3" id="KW-0472">Membrane</keyword>
<keyword evidence="1" id="KW-0732">Signal</keyword>
<dbReference type="CDD" id="cd12797">
    <property type="entry name" value="M23_peptidase"/>
    <property type="match status" value="1"/>
</dbReference>
<dbReference type="PANTHER" id="PTHR21666">
    <property type="entry name" value="PEPTIDASE-RELATED"/>
    <property type="match status" value="1"/>
</dbReference>
<evidence type="ECO:0000256" key="3">
    <source>
        <dbReference type="SAM" id="Phobius"/>
    </source>
</evidence>
<dbReference type="Pfam" id="PF19353">
    <property type="entry name" value="DUF5930"/>
    <property type="match status" value="1"/>
</dbReference>
<keyword evidence="3" id="KW-1133">Transmembrane helix</keyword>
<feature type="domain" description="M23ase beta-sheet core" evidence="4">
    <location>
        <begin position="325"/>
        <end position="419"/>
    </location>
</feature>
<organism evidence="6 7">
    <name type="scientific">Paracoccus angustae</name>
    <dbReference type="NCBI Taxonomy" id="1671480"/>
    <lineage>
        <taxon>Bacteria</taxon>
        <taxon>Pseudomonadati</taxon>
        <taxon>Pseudomonadota</taxon>
        <taxon>Alphaproteobacteria</taxon>
        <taxon>Rhodobacterales</taxon>
        <taxon>Paracoccaceae</taxon>
        <taxon>Paracoccus</taxon>
    </lineage>
</organism>
<dbReference type="EMBL" id="JBHRXY010000027">
    <property type="protein sequence ID" value="MFC3631373.1"/>
    <property type="molecule type" value="Genomic_DNA"/>
</dbReference>
<dbReference type="InterPro" id="IPR050570">
    <property type="entry name" value="Cell_wall_metabolism_enzyme"/>
</dbReference>
<dbReference type="Proteomes" id="UP001595539">
    <property type="component" value="Unassembled WGS sequence"/>
</dbReference>
<gene>
    <name evidence="6" type="ORF">ACFOM8_18215</name>
</gene>
<keyword evidence="7" id="KW-1185">Reference proteome</keyword>
<dbReference type="SUPFAM" id="SSF51261">
    <property type="entry name" value="Duplicated hybrid motif"/>
    <property type="match status" value="1"/>
</dbReference>
<protein>
    <submittedName>
        <fullName evidence="6">DUF5930 domain-containing protein</fullName>
    </submittedName>
</protein>
<dbReference type="InterPro" id="IPR016047">
    <property type="entry name" value="M23ase_b-sheet_dom"/>
</dbReference>
<feature type="transmembrane region" description="Helical" evidence="3">
    <location>
        <begin position="37"/>
        <end position="59"/>
    </location>
</feature>
<accession>A0ABV7U8T1</accession>
<proteinExistence type="predicted"/>
<evidence type="ECO:0000259" key="4">
    <source>
        <dbReference type="Pfam" id="PF01551"/>
    </source>
</evidence>
<dbReference type="Gene3D" id="2.70.70.10">
    <property type="entry name" value="Glucose Permease (Domain IIA)"/>
    <property type="match status" value="1"/>
</dbReference>
<keyword evidence="3" id="KW-0812">Transmembrane</keyword>
<name>A0ABV7U8T1_9RHOB</name>
<feature type="coiled-coil region" evidence="2">
    <location>
        <begin position="180"/>
        <end position="221"/>
    </location>
</feature>
<evidence type="ECO:0000313" key="6">
    <source>
        <dbReference type="EMBL" id="MFC3631373.1"/>
    </source>
</evidence>
<sequence>MTDRLNASLERILPEKRLFLRSDDDTRSVRLRPLTQLAALGGITLVFGWTLVASSVLAIDAMGAGSSRDGIIRTQAAFEERLTQLSQERDARAAEALAAQNRFTVALEQVSQMQSQLLAAEEQRRELEAGLDVVQSSLRDARAGRDGQRAVADAAGTDAAADPARREEVTAALDIVTGELRQAADERASAVQEAEQARQAVEELSVEREQILARNDEILTQLEDAVTISVEPLDEVFRSVGMNPEDVLETIREGYSGQGGPLTPMSYSTRGDAALTNSETKANQIIVTLDQMNTYRIAMEKLPLAMPVKQSFRYTSGFGRRWGRAHEGIDMAGPVGTPVHATGDGVVTHAGRQGAYGNLIKIEHELGVETRYAHLSRIRVKVGQRVSQDDVIGDMGNTGRSTGPHLHYEVRMKGRAVDPMSFIKAASNVQ</sequence>
<evidence type="ECO:0000259" key="5">
    <source>
        <dbReference type="Pfam" id="PF19353"/>
    </source>
</evidence>
<evidence type="ECO:0000313" key="7">
    <source>
        <dbReference type="Proteomes" id="UP001595539"/>
    </source>
</evidence>
<feature type="domain" description="DUF5930" evidence="5">
    <location>
        <begin position="2"/>
        <end position="313"/>
    </location>
</feature>
<dbReference type="RefSeq" id="WP_377763629.1">
    <property type="nucleotide sequence ID" value="NZ_JBHRXY010000027.1"/>
</dbReference>
<dbReference type="InterPro" id="IPR011055">
    <property type="entry name" value="Dup_hybrid_motif"/>
</dbReference>
<dbReference type="PANTHER" id="PTHR21666:SF289">
    <property type="entry name" value="L-ALA--D-GLU ENDOPEPTIDASE"/>
    <property type="match status" value="1"/>
</dbReference>
<keyword evidence="2" id="KW-0175">Coiled coil</keyword>